<dbReference type="InterPro" id="IPR002182">
    <property type="entry name" value="NB-ARC"/>
</dbReference>
<dbReference type="PANTHER" id="PTHR11017">
    <property type="entry name" value="LEUCINE-RICH REPEAT-CONTAINING PROTEIN"/>
    <property type="match status" value="1"/>
</dbReference>
<dbReference type="PRINTS" id="PR00364">
    <property type="entry name" value="DISEASERSIST"/>
</dbReference>
<dbReference type="Gene3D" id="3.40.50.300">
    <property type="entry name" value="P-loop containing nucleotide triphosphate hydrolases"/>
    <property type="match status" value="1"/>
</dbReference>
<dbReference type="InterPro" id="IPR027417">
    <property type="entry name" value="P-loop_NTPase"/>
</dbReference>
<accession>A0A3P5ZRB9</accession>
<dbReference type="PROSITE" id="PS50104">
    <property type="entry name" value="TIR"/>
    <property type="match status" value="1"/>
</dbReference>
<evidence type="ECO:0000256" key="5">
    <source>
        <dbReference type="ARBA" id="ARBA00023027"/>
    </source>
</evidence>
<evidence type="ECO:0000259" key="6">
    <source>
        <dbReference type="PROSITE" id="PS50104"/>
    </source>
</evidence>
<dbReference type="Pfam" id="PF23282">
    <property type="entry name" value="WHD_ROQ1"/>
    <property type="match status" value="1"/>
</dbReference>
<dbReference type="InterPro" id="IPR003593">
    <property type="entry name" value="AAA+_ATPase"/>
</dbReference>
<evidence type="ECO:0000313" key="8">
    <source>
        <dbReference type="EMBL" id="VDC78054.1"/>
    </source>
</evidence>
<dbReference type="GO" id="GO:0007165">
    <property type="term" value="P:signal transduction"/>
    <property type="evidence" value="ECO:0007669"/>
    <property type="project" value="InterPro"/>
</dbReference>
<reference evidence="8" key="1">
    <citation type="submission" date="2018-11" db="EMBL/GenBank/DDBJ databases">
        <authorList>
            <consortium name="Genoscope - CEA"/>
            <person name="William W."/>
        </authorList>
    </citation>
    <scope>NUCLEOTIDE SEQUENCE</scope>
</reference>
<keyword evidence="1" id="KW-0433">Leucine-rich repeat</keyword>
<name>A0A3P5ZRB9_BRACM</name>
<dbReference type="Gene3D" id="3.40.50.10140">
    <property type="entry name" value="Toll/interleukin-1 receptor homology (TIR) domain"/>
    <property type="match status" value="1"/>
</dbReference>
<dbReference type="FunFam" id="3.40.50.300:FF:001002">
    <property type="entry name" value="Disease resistance protein (TIR-NBS-LRR class)"/>
    <property type="match status" value="1"/>
</dbReference>
<dbReference type="SUPFAM" id="SSF52540">
    <property type="entry name" value="P-loop containing nucleoside triphosphate hydrolases"/>
    <property type="match status" value="1"/>
</dbReference>
<dbReference type="SMART" id="SM00382">
    <property type="entry name" value="AAA"/>
    <property type="match status" value="1"/>
</dbReference>
<dbReference type="SUPFAM" id="SSF52200">
    <property type="entry name" value="Toll/Interleukin receptor TIR domain"/>
    <property type="match status" value="1"/>
</dbReference>
<gene>
    <name evidence="8" type="ORF">BRAA01T04556Z</name>
    <name evidence="7" type="ORF">BRAPAZ1V2_A01P48510.2</name>
</gene>
<dbReference type="SMART" id="SM00255">
    <property type="entry name" value="TIR"/>
    <property type="match status" value="1"/>
</dbReference>
<dbReference type="InterPro" id="IPR000157">
    <property type="entry name" value="TIR_dom"/>
</dbReference>
<proteinExistence type="predicted"/>
<dbReference type="Pfam" id="PF00931">
    <property type="entry name" value="NB-ARC"/>
    <property type="match status" value="1"/>
</dbReference>
<protein>
    <recommendedName>
        <fullName evidence="6">TIR domain-containing protein</fullName>
    </recommendedName>
</protein>
<keyword evidence="2" id="KW-0677">Repeat</keyword>
<keyword evidence="5" id="KW-0520">NAD</keyword>
<dbReference type="GO" id="GO:0043531">
    <property type="term" value="F:ADP binding"/>
    <property type="evidence" value="ECO:0007669"/>
    <property type="project" value="InterPro"/>
</dbReference>
<sequence length="658" mass="74768">MDVSSSSSSPQGGYDVFPSFRGLDVRQTFLSHLLNEFERKGINTFKDSQIKRGKYISPELKQAIRESRICLIILSKNYASSSWTLGELVEILESRKASGKTVMTVFYDIDPSHVRKQSGEFGMAFRKTCERKTEHQKQRWKQALTNVAGILGEDSHKWFGPLLETLCYHYPITIYIMSQRFSLLRDNEADMISKIAKDVSNELNFTPSRDFDYLVGIEAHLANMTSLLCLESDETRVVGIWGPLGIGKTTIARAIYNQISRSFQRSLFMDNVKRSYRCGGDSDNYTLKLRLQREFLSKILDHKDMEIHHLGTAQQRLKYQKVLVVLDNVDKLEQLQALANGPPWFGKGSRIIVTTDNKHLLEAHKIKHIYEVKFPSKDEALKIFSQSAFTQNAPPEGYLNLAVEVTELTSHLPLGLCVLGKALCGESVSMWTDQLPRIKTSLNRDIEQVLIVGYNGLDDKDKTIFFHIACLFEGKRVDCVTQFLGNSGLDIKYGLGVLVERALISILSDKLIIMHRLLRQMGREIVRKRSIQLSMRCRFLMGACYMYHVVADNIGTGAVLGTTKVSLTNEKALSGMHDHQCIRFCRHMVDKGSKLAKLVWDGISVLVLSMFWLLRCAFLSIMSMPTAAFEHPFWKLKKRLSHLKPSKEVNCCVDVARS</sequence>
<dbReference type="InterPro" id="IPR042197">
    <property type="entry name" value="Apaf_helical"/>
</dbReference>
<organism evidence="8">
    <name type="scientific">Brassica campestris</name>
    <name type="common">Field mustard</name>
    <dbReference type="NCBI Taxonomy" id="3711"/>
    <lineage>
        <taxon>Eukaryota</taxon>
        <taxon>Viridiplantae</taxon>
        <taxon>Streptophyta</taxon>
        <taxon>Embryophyta</taxon>
        <taxon>Tracheophyta</taxon>
        <taxon>Spermatophyta</taxon>
        <taxon>Magnoliopsida</taxon>
        <taxon>eudicotyledons</taxon>
        <taxon>Gunneridae</taxon>
        <taxon>Pentapetalae</taxon>
        <taxon>rosids</taxon>
        <taxon>malvids</taxon>
        <taxon>Brassicales</taxon>
        <taxon>Brassicaceae</taxon>
        <taxon>Brassiceae</taxon>
        <taxon>Brassica</taxon>
    </lineage>
</organism>
<evidence type="ECO:0000256" key="3">
    <source>
        <dbReference type="ARBA" id="ARBA00022801"/>
    </source>
</evidence>
<keyword evidence="4" id="KW-0611">Plant defense</keyword>
<dbReference type="GO" id="GO:0016787">
    <property type="term" value="F:hydrolase activity"/>
    <property type="evidence" value="ECO:0007669"/>
    <property type="project" value="UniProtKB-KW"/>
</dbReference>
<dbReference type="Gramene" id="A01p48510.2_BraZ1">
    <property type="protein sequence ID" value="A01p48510.2_BraZ1.CDS"/>
    <property type="gene ID" value="A01g48510.2_BraZ1"/>
</dbReference>
<dbReference type="InterPro" id="IPR035897">
    <property type="entry name" value="Toll_tir_struct_dom_sf"/>
</dbReference>
<dbReference type="AlphaFoldDB" id="A0A3P5ZRB9"/>
<dbReference type="FunFam" id="3.40.50.10140:FF:000007">
    <property type="entry name" value="Disease resistance protein (TIR-NBS-LRR class)"/>
    <property type="match status" value="1"/>
</dbReference>
<feature type="domain" description="TIR" evidence="6">
    <location>
        <begin position="12"/>
        <end position="203"/>
    </location>
</feature>
<dbReference type="EMBL" id="LR031571">
    <property type="protein sequence ID" value="VDC78054.1"/>
    <property type="molecule type" value="Genomic_DNA"/>
</dbReference>
<dbReference type="SUPFAM" id="SSF46785">
    <property type="entry name" value="Winged helix' DNA-binding domain"/>
    <property type="match status" value="1"/>
</dbReference>
<keyword evidence="3" id="KW-0378">Hydrolase</keyword>
<dbReference type="InterPro" id="IPR044974">
    <property type="entry name" value="Disease_R_plants"/>
</dbReference>
<evidence type="ECO:0000256" key="2">
    <source>
        <dbReference type="ARBA" id="ARBA00022737"/>
    </source>
</evidence>
<evidence type="ECO:0000313" key="7">
    <source>
        <dbReference type="EMBL" id="CAG7890775.1"/>
    </source>
</evidence>
<dbReference type="InterPro" id="IPR036390">
    <property type="entry name" value="WH_DNA-bd_sf"/>
</dbReference>
<dbReference type="GO" id="GO:0006952">
    <property type="term" value="P:defense response"/>
    <property type="evidence" value="ECO:0007669"/>
    <property type="project" value="UniProtKB-KW"/>
</dbReference>
<evidence type="ECO:0000256" key="4">
    <source>
        <dbReference type="ARBA" id="ARBA00022821"/>
    </source>
</evidence>
<dbReference type="Gene3D" id="1.10.8.430">
    <property type="entry name" value="Helical domain of apoptotic protease-activating factors"/>
    <property type="match status" value="1"/>
</dbReference>
<dbReference type="Pfam" id="PF01582">
    <property type="entry name" value="TIR"/>
    <property type="match status" value="1"/>
</dbReference>
<dbReference type="PANTHER" id="PTHR11017:SF420">
    <property type="entry name" value="TIR DOMAIN-CONTAINING PROTEIN"/>
    <property type="match status" value="1"/>
</dbReference>
<dbReference type="InterPro" id="IPR058192">
    <property type="entry name" value="WHD_ROQ1-like"/>
</dbReference>
<dbReference type="Proteomes" id="UP000694005">
    <property type="component" value="Chromosome A01"/>
</dbReference>
<evidence type="ECO:0000256" key="1">
    <source>
        <dbReference type="ARBA" id="ARBA00022614"/>
    </source>
</evidence>
<dbReference type="EMBL" id="LS974617">
    <property type="protein sequence ID" value="CAG7890775.1"/>
    <property type="molecule type" value="Genomic_DNA"/>
</dbReference>